<dbReference type="PANTHER" id="PTHR31516">
    <property type="entry name" value="STABILIZER OF AXONEMAL MICROTUBULES 2"/>
    <property type="match status" value="1"/>
</dbReference>
<dbReference type="EMBL" id="DS235751">
    <property type="protein sequence ID" value="EEB16324.1"/>
    <property type="molecule type" value="Genomic_DNA"/>
</dbReference>
<dbReference type="OMA" id="TYKLSYW"/>
<dbReference type="GO" id="GO:0008017">
    <property type="term" value="F:microtubule binding"/>
    <property type="evidence" value="ECO:0007669"/>
    <property type="project" value="InterPro"/>
</dbReference>
<dbReference type="InterPro" id="IPR033336">
    <property type="entry name" value="SAXO1/2"/>
</dbReference>
<dbReference type="InParanoid" id="E0VSG8"/>
<dbReference type="eggNOG" id="ENOG502S324">
    <property type="taxonomic scope" value="Eukaryota"/>
</dbReference>
<dbReference type="HOGENOM" id="CLU_722212_0_0_1"/>
<protein>
    <submittedName>
        <fullName evidence="2 3">Protein C9orf138, putative</fullName>
    </submittedName>
</protein>
<reference evidence="2" key="2">
    <citation type="submission" date="2007-04" db="EMBL/GenBank/DDBJ databases">
        <title>The genome of the human body louse.</title>
        <authorList>
            <consortium name="The Human Body Louse Genome Consortium"/>
            <person name="Kirkness E."/>
            <person name="Walenz B."/>
            <person name="Hass B."/>
            <person name="Bruggner R."/>
            <person name="Strausberg R."/>
        </authorList>
    </citation>
    <scope>NUCLEOTIDE SEQUENCE</scope>
    <source>
        <strain evidence="2">USDA</strain>
    </source>
</reference>
<evidence type="ECO:0000256" key="1">
    <source>
        <dbReference type="ARBA" id="ARBA00008738"/>
    </source>
</evidence>
<organism>
    <name type="scientific">Pediculus humanus subsp. corporis</name>
    <name type="common">Body louse</name>
    <dbReference type="NCBI Taxonomy" id="121224"/>
    <lineage>
        <taxon>Eukaryota</taxon>
        <taxon>Metazoa</taxon>
        <taxon>Ecdysozoa</taxon>
        <taxon>Arthropoda</taxon>
        <taxon>Hexapoda</taxon>
        <taxon>Insecta</taxon>
        <taxon>Pterygota</taxon>
        <taxon>Neoptera</taxon>
        <taxon>Paraneoptera</taxon>
        <taxon>Psocodea</taxon>
        <taxon>Troctomorpha</taxon>
        <taxon>Phthiraptera</taxon>
        <taxon>Anoplura</taxon>
        <taxon>Pediculidae</taxon>
        <taxon>Pediculus</taxon>
    </lineage>
</organism>
<comment type="similarity">
    <text evidence="1">Belongs to the FAM154 family.</text>
</comment>
<dbReference type="EMBL" id="AAZO01005129">
    <property type="status" value="NOT_ANNOTATED_CDS"/>
    <property type="molecule type" value="Genomic_DNA"/>
</dbReference>
<evidence type="ECO:0000313" key="4">
    <source>
        <dbReference type="Proteomes" id="UP000009046"/>
    </source>
</evidence>
<dbReference type="Proteomes" id="UP000009046">
    <property type="component" value="Unassembled WGS sequence"/>
</dbReference>
<dbReference type="GO" id="GO:0005814">
    <property type="term" value="C:centriole"/>
    <property type="evidence" value="ECO:0007669"/>
    <property type="project" value="TreeGrafter"/>
</dbReference>
<evidence type="ECO:0000313" key="3">
    <source>
        <dbReference type="EnsemblMetazoa" id="PHUM418210-PA"/>
    </source>
</evidence>
<sequence length="383" mass="43296">MNTTRDPGILRSGLPQDYPKIVIKMPTTTTTTTTAKIRCSPCNKCKRRNDQRGMKYVQPQVPRSFKPESTYRQPAYALESGTVYSLSYPAIDVEMLKDCKPQKRSLVENIRPSSLPMSQETTFRLSFTGVGGDKAISYLPTDNYEKAVSFKPLSGLEKLSPNVPLACETIYRESYQDNGLVPPVKPPAIKRGNIYLSTQPMSQETTARLSYTGVEGERACPFKPVLRNMIGIGPMQSVTTHRHDYTPKPMILTESCRPKYSLSASNFKMEDTTTFRASYLPNENLPKTESYKPSSVYKKSPCPLESDTINRLSYQPWAPTPKEIYPWAKKPKYEQPTREMENFSIYRGSYLAPGNFVQDDCAPVQNDECECRCEIQNSATDDL</sequence>
<accession>E0VSG8</accession>
<dbReference type="GO" id="GO:0036064">
    <property type="term" value="C:ciliary basal body"/>
    <property type="evidence" value="ECO:0007669"/>
    <property type="project" value="TreeGrafter"/>
</dbReference>
<gene>
    <name evidence="3" type="primary">8234441</name>
    <name evidence="2" type="ORF">Phum_PHUM418210</name>
</gene>
<reference evidence="3" key="3">
    <citation type="submission" date="2020-05" db="UniProtKB">
        <authorList>
            <consortium name="EnsemblMetazoa"/>
        </authorList>
    </citation>
    <scope>IDENTIFICATION</scope>
    <source>
        <strain evidence="3">USDA</strain>
    </source>
</reference>
<dbReference type="Pfam" id="PF05217">
    <property type="entry name" value="SAXO1-2"/>
    <property type="match status" value="1"/>
</dbReference>
<dbReference type="KEGG" id="phu:Phum_PHUM418210"/>
<dbReference type="EMBL" id="AAZO01005128">
    <property type="status" value="NOT_ANNOTATED_CDS"/>
    <property type="molecule type" value="Genomic_DNA"/>
</dbReference>
<dbReference type="EnsemblMetazoa" id="PHUM418210-RA">
    <property type="protein sequence ID" value="PHUM418210-PA"/>
    <property type="gene ID" value="PHUM418210"/>
</dbReference>
<dbReference type="AlphaFoldDB" id="E0VSG8"/>
<reference evidence="2" key="1">
    <citation type="submission" date="2007-04" db="EMBL/GenBank/DDBJ databases">
        <title>Annotation of Pediculus humanus corporis strain USDA.</title>
        <authorList>
            <person name="Kirkness E."/>
            <person name="Hannick L."/>
            <person name="Hass B."/>
            <person name="Bruggner R."/>
            <person name="Lawson D."/>
            <person name="Bidwell S."/>
            <person name="Joardar V."/>
            <person name="Caler E."/>
            <person name="Walenz B."/>
            <person name="Inman J."/>
            <person name="Schobel S."/>
            <person name="Galinsky K."/>
            <person name="Amedeo P."/>
            <person name="Strausberg R."/>
        </authorList>
    </citation>
    <scope>NUCLEOTIDE SEQUENCE</scope>
    <source>
        <strain evidence="2">USDA</strain>
    </source>
</reference>
<name>E0VSG8_PEDHC</name>
<dbReference type="OrthoDB" id="365640at2759"/>
<dbReference type="CTD" id="8234441"/>
<keyword evidence="4" id="KW-1185">Reference proteome</keyword>
<dbReference type="RefSeq" id="XP_002429062.1">
    <property type="nucleotide sequence ID" value="XM_002429017.1"/>
</dbReference>
<dbReference type="GO" id="GO:0005879">
    <property type="term" value="C:axonemal microtubule"/>
    <property type="evidence" value="ECO:0007669"/>
    <property type="project" value="TreeGrafter"/>
</dbReference>
<dbReference type="GO" id="GO:0036126">
    <property type="term" value="C:sperm flagellum"/>
    <property type="evidence" value="ECO:0007669"/>
    <property type="project" value="TreeGrafter"/>
</dbReference>
<proteinExistence type="inferred from homology"/>
<dbReference type="VEuPathDB" id="VectorBase:PHUM418210"/>
<evidence type="ECO:0000313" key="2">
    <source>
        <dbReference type="EMBL" id="EEB16324.1"/>
    </source>
</evidence>
<dbReference type="GeneID" id="8234441"/>
<dbReference type="PANTHER" id="PTHR31516:SF17">
    <property type="entry name" value="STABILIZER OF AXONEMAL MICROTUBULES 2"/>
    <property type="match status" value="1"/>
</dbReference>